<evidence type="ECO:0000259" key="1">
    <source>
        <dbReference type="PROSITE" id="PS50404"/>
    </source>
</evidence>
<dbReference type="SFLD" id="SFLDS00019">
    <property type="entry name" value="Glutathione_Transferase_(cytos"/>
    <property type="match status" value="1"/>
</dbReference>
<dbReference type="InterPro" id="IPR036282">
    <property type="entry name" value="Glutathione-S-Trfase_C_sf"/>
</dbReference>
<dbReference type="InterPro" id="IPR036249">
    <property type="entry name" value="Thioredoxin-like_sf"/>
</dbReference>
<dbReference type="Gene3D" id="1.20.1050.10">
    <property type="match status" value="1"/>
</dbReference>
<dbReference type="GO" id="GO:0004364">
    <property type="term" value="F:glutathione transferase activity"/>
    <property type="evidence" value="ECO:0007669"/>
    <property type="project" value="TreeGrafter"/>
</dbReference>
<dbReference type="PANTHER" id="PTHR42673">
    <property type="entry name" value="MALEYLACETOACETATE ISOMERASE"/>
    <property type="match status" value="1"/>
</dbReference>
<dbReference type="GO" id="GO:0006749">
    <property type="term" value="P:glutathione metabolic process"/>
    <property type="evidence" value="ECO:0007669"/>
    <property type="project" value="TreeGrafter"/>
</dbReference>
<dbReference type="PROSITE" id="PS50404">
    <property type="entry name" value="GST_NTER"/>
    <property type="match status" value="1"/>
</dbReference>
<dbReference type="AlphaFoldDB" id="A0A368Z4B3"/>
<dbReference type="CDD" id="cd03205">
    <property type="entry name" value="GST_C_6"/>
    <property type="match status" value="1"/>
</dbReference>
<evidence type="ECO:0000313" key="2">
    <source>
        <dbReference type="EMBL" id="RCW85284.1"/>
    </source>
</evidence>
<dbReference type="InterPro" id="IPR004045">
    <property type="entry name" value="Glutathione_S-Trfase_N"/>
</dbReference>
<keyword evidence="3" id="KW-1185">Reference proteome</keyword>
<reference evidence="2 3" key="1">
    <citation type="submission" date="2018-07" db="EMBL/GenBank/DDBJ databases">
        <title>Genomic Encyclopedia of Type Strains, Phase III (KMG-III): the genomes of soil and plant-associated and newly described type strains.</title>
        <authorList>
            <person name="Whitman W."/>
        </authorList>
    </citation>
    <scope>NUCLEOTIDE SEQUENCE [LARGE SCALE GENOMIC DNA]</scope>
    <source>
        <strain evidence="2 3">31-25a</strain>
    </source>
</reference>
<dbReference type="Pfam" id="PF13409">
    <property type="entry name" value="GST_N_2"/>
    <property type="match status" value="1"/>
</dbReference>
<keyword evidence="2" id="KW-0808">Transferase</keyword>
<dbReference type="PANTHER" id="PTHR42673:SF4">
    <property type="entry name" value="MALEYLACETOACETATE ISOMERASE"/>
    <property type="match status" value="1"/>
</dbReference>
<dbReference type="GO" id="GO:0006559">
    <property type="term" value="P:L-phenylalanine catabolic process"/>
    <property type="evidence" value="ECO:0007669"/>
    <property type="project" value="TreeGrafter"/>
</dbReference>
<accession>A0A368Z4B3</accession>
<dbReference type="SUPFAM" id="SSF47616">
    <property type="entry name" value="GST C-terminal domain-like"/>
    <property type="match status" value="1"/>
</dbReference>
<dbReference type="EMBL" id="QPJM01000003">
    <property type="protein sequence ID" value="RCW85284.1"/>
    <property type="molecule type" value="Genomic_DNA"/>
</dbReference>
<dbReference type="SUPFAM" id="SSF52833">
    <property type="entry name" value="Thioredoxin-like"/>
    <property type="match status" value="1"/>
</dbReference>
<dbReference type="CDD" id="cd03049">
    <property type="entry name" value="GST_N_3"/>
    <property type="match status" value="1"/>
</dbReference>
<dbReference type="GO" id="GO:0016034">
    <property type="term" value="F:maleylacetoacetate isomerase activity"/>
    <property type="evidence" value="ECO:0007669"/>
    <property type="project" value="TreeGrafter"/>
</dbReference>
<organism evidence="2 3">
    <name type="scientific">Phyllobacterium bourgognense</name>
    <dbReference type="NCBI Taxonomy" id="314236"/>
    <lineage>
        <taxon>Bacteria</taxon>
        <taxon>Pseudomonadati</taxon>
        <taxon>Pseudomonadota</taxon>
        <taxon>Alphaproteobacteria</taxon>
        <taxon>Hyphomicrobiales</taxon>
        <taxon>Phyllobacteriaceae</taxon>
        <taxon>Phyllobacterium</taxon>
    </lineage>
</organism>
<dbReference type="Gene3D" id="3.40.30.10">
    <property type="entry name" value="Glutaredoxin"/>
    <property type="match status" value="1"/>
</dbReference>
<comment type="caution">
    <text evidence="2">The sequence shown here is derived from an EMBL/GenBank/DDBJ whole genome shotgun (WGS) entry which is preliminary data.</text>
</comment>
<feature type="domain" description="GST N-terminal" evidence="1">
    <location>
        <begin position="24"/>
        <end position="103"/>
    </location>
</feature>
<dbReference type="Proteomes" id="UP000253324">
    <property type="component" value="Unassembled WGS sequence"/>
</dbReference>
<gene>
    <name evidence="2" type="ORF">C7476_103124</name>
</gene>
<dbReference type="Pfam" id="PF13410">
    <property type="entry name" value="GST_C_2"/>
    <property type="match status" value="1"/>
</dbReference>
<sequence length="222" mass="25050">MPLFAKTNGRFTVPAPNRDQWESTVPKILYSPASPYSTKVRMAALYAGVPVESVLVDSNAEPVELISANPLGKIPTLILDDGKAIFDSRVITQYLNRMSGNKIFPRNAEKRLEAEQLESVADGLCDVLLAHVYERRFRPEEKIHQPWLDRQWGKAIRVLDHLNAAPPRLGKKIHGGHIALAAALAYASLRFEGKWEKGRSKLKRWQKRFEELHPDLAALLPK</sequence>
<name>A0A368Z4B3_9HYPH</name>
<evidence type="ECO:0000313" key="3">
    <source>
        <dbReference type="Proteomes" id="UP000253324"/>
    </source>
</evidence>
<protein>
    <submittedName>
        <fullName evidence="2">Glutathione S-transferase</fullName>
    </submittedName>
</protein>
<dbReference type="InterPro" id="IPR040079">
    <property type="entry name" value="Glutathione_S-Trfase"/>
</dbReference>
<proteinExistence type="predicted"/>